<dbReference type="Pfam" id="PF01943">
    <property type="entry name" value="Polysacc_synt"/>
    <property type="match status" value="1"/>
</dbReference>
<evidence type="ECO:0000256" key="5">
    <source>
        <dbReference type="ARBA" id="ARBA00023136"/>
    </source>
</evidence>
<dbReference type="InterPro" id="IPR002797">
    <property type="entry name" value="Polysacc_synth"/>
</dbReference>
<feature type="transmembrane region" description="Helical" evidence="6">
    <location>
        <begin position="334"/>
        <end position="355"/>
    </location>
</feature>
<dbReference type="PANTHER" id="PTHR30250">
    <property type="entry name" value="PST FAMILY PREDICTED COLANIC ACID TRANSPORTER"/>
    <property type="match status" value="1"/>
</dbReference>
<dbReference type="GO" id="GO:0005886">
    <property type="term" value="C:plasma membrane"/>
    <property type="evidence" value="ECO:0007669"/>
    <property type="project" value="UniProtKB-SubCell"/>
</dbReference>
<proteinExistence type="predicted"/>
<dbReference type="InterPro" id="IPR044550">
    <property type="entry name" value="WzxE"/>
</dbReference>
<comment type="subcellular location">
    <subcellularLocation>
        <location evidence="1">Cell membrane</location>
        <topology evidence="1">Multi-pass membrane protein</topology>
    </subcellularLocation>
</comment>
<evidence type="ECO:0000256" key="3">
    <source>
        <dbReference type="ARBA" id="ARBA00022692"/>
    </source>
</evidence>
<keyword evidence="5 6" id="KW-0472">Membrane</keyword>
<feature type="transmembrane region" description="Helical" evidence="6">
    <location>
        <begin position="258"/>
        <end position="277"/>
    </location>
</feature>
<keyword evidence="4 6" id="KW-1133">Transmembrane helix</keyword>
<dbReference type="Proteomes" id="UP000704738">
    <property type="component" value="Unassembled WGS sequence"/>
</dbReference>
<feature type="transmembrane region" description="Helical" evidence="6">
    <location>
        <begin position="175"/>
        <end position="194"/>
    </location>
</feature>
<feature type="transmembrane region" description="Helical" evidence="6">
    <location>
        <begin position="85"/>
        <end position="106"/>
    </location>
</feature>
<keyword evidence="2" id="KW-1003">Cell membrane</keyword>
<evidence type="ECO:0000313" key="7">
    <source>
        <dbReference type="EMBL" id="NWL44943.1"/>
    </source>
</evidence>
<dbReference type="AlphaFoldDB" id="A0ABD6MTS3"/>
<evidence type="ECO:0000313" key="8">
    <source>
        <dbReference type="Proteomes" id="UP000704738"/>
    </source>
</evidence>
<feature type="transmembrane region" description="Helical" evidence="6">
    <location>
        <begin position="362"/>
        <end position="381"/>
    </location>
</feature>
<evidence type="ECO:0000256" key="1">
    <source>
        <dbReference type="ARBA" id="ARBA00004651"/>
    </source>
</evidence>
<dbReference type="EMBL" id="QJRE01000087">
    <property type="protein sequence ID" value="NWL44943.1"/>
    <property type="molecule type" value="Genomic_DNA"/>
</dbReference>
<keyword evidence="3 6" id="KW-0812">Transmembrane</keyword>
<gene>
    <name evidence="7" type="ORF">DM819_03450</name>
</gene>
<evidence type="ECO:0000256" key="2">
    <source>
        <dbReference type="ARBA" id="ARBA00022475"/>
    </source>
</evidence>
<dbReference type="InterPro" id="IPR050833">
    <property type="entry name" value="Poly_Biosynth_Transport"/>
</dbReference>
<dbReference type="RefSeq" id="WP_143999741.1">
    <property type="nucleotide sequence ID" value="NZ_QJRE01000087.1"/>
</dbReference>
<feature type="transmembrane region" description="Helical" evidence="6">
    <location>
        <begin position="393"/>
        <end position="414"/>
    </location>
</feature>
<comment type="caution">
    <text evidence="7">The sequence shown here is derived from an EMBL/GenBank/DDBJ whole genome shotgun (WGS) entry which is preliminary data.</text>
</comment>
<accession>A0ABD6MTS3</accession>
<feature type="transmembrane region" description="Helical" evidence="6">
    <location>
        <begin position="146"/>
        <end position="169"/>
    </location>
</feature>
<dbReference type="CDD" id="cd13125">
    <property type="entry name" value="MATE_like_10"/>
    <property type="match status" value="1"/>
</dbReference>
<feature type="transmembrane region" description="Helical" evidence="6">
    <location>
        <begin position="220"/>
        <end position="238"/>
    </location>
</feature>
<organism evidence="7 8">
    <name type="scientific">Pseudomonas hunanensis</name>
    <dbReference type="NCBI Taxonomy" id="1247546"/>
    <lineage>
        <taxon>Bacteria</taxon>
        <taxon>Pseudomonadati</taxon>
        <taxon>Pseudomonadota</taxon>
        <taxon>Gammaproteobacteria</taxon>
        <taxon>Pseudomonadales</taxon>
        <taxon>Pseudomonadaceae</taxon>
        <taxon>Pseudomonas</taxon>
    </lineage>
</organism>
<protein>
    <submittedName>
        <fullName evidence="7">O-antigen translocase</fullName>
    </submittedName>
</protein>
<reference evidence="7 8" key="1">
    <citation type="submission" date="2018-06" db="EMBL/GenBank/DDBJ databases">
        <title>Bacteria isolated from soil of Wuhan.</title>
        <authorList>
            <person name="Xiang W."/>
            <person name="Huang C."/>
        </authorList>
    </citation>
    <scope>NUCLEOTIDE SEQUENCE [LARGE SCALE GENOMIC DNA]</scope>
    <source>
        <strain evidence="8">xwS4</strain>
    </source>
</reference>
<evidence type="ECO:0000256" key="6">
    <source>
        <dbReference type="SAM" id="Phobius"/>
    </source>
</evidence>
<feature type="transmembrane region" description="Helical" evidence="6">
    <location>
        <begin position="297"/>
        <end position="314"/>
    </location>
</feature>
<sequence length="426" mass="47356">MSLVRTSVLNGIAVLVKMVTLFGLNKVLAVYVGPAGYAAIGQLQNALTMITTLSSGAVNTGVTKYTAEYADDIGRQRKVWQSASSLALLGSLIVAVMVALFSGQLADYFLHDRDLRGVFLWVAVSLIFFTFNALFLAILNGRKEIVRFVASNIVGSLVSLLITASLAYLYGLYGALISIGICQAVIFFATLFVCRKAQWLRWDYLFGRWDTVVLRDLGKFAAMAVTTAVCLPVAQVLIRNHLIYAFGIDAAGYWEAIWRLSSAYLMMATMTLSVYYLPRLSELKGAKAIFKEIRHGYLLILPLAIMCAVMVYVLRDFVIQLLFTQSFLPMRDLFAWQLVGDVIKIGSWVLAYVMLGKAMYKLYIVSEIFFAALFYALTLWFTKVAGLEGVVKAYAVNYLIYWVIMAVGISFALMRPSEKRQIGSGH</sequence>
<feature type="transmembrane region" description="Helical" evidence="6">
    <location>
        <begin position="118"/>
        <end position="139"/>
    </location>
</feature>
<evidence type="ECO:0000256" key="4">
    <source>
        <dbReference type="ARBA" id="ARBA00022989"/>
    </source>
</evidence>
<dbReference type="PANTHER" id="PTHR30250:SF30">
    <property type="entry name" value="LIPID III FLIPPASE"/>
    <property type="match status" value="1"/>
</dbReference>
<name>A0ABD6MTS3_9PSED</name>